<keyword evidence="3" id="KW-0540">Nuclease</keyword>
<dbReference type="CDD" id="cd18755">
    <property type="entry name" value="PIN_MtVapC3_VapC21-like"/>
    <property type="match status" value="1"/>
</dbReference>
<protein>
    <submittedName>
        <fullName evidence="10">Unannotated protein</fullName>
    </submittedName>
</protein>
<dbReference type="AlphaFoldDB" id="A0A6J7NN79"/>
<keyword evidence="5" id="KW-0378">Hydrolase</keyword>
<evidence type="ECO:0000313" key="9">
    <source>
        <dbReference type="EMBL" id="CAB4813710.1"/>
    </source>
</evidence>
<evidence type="ECO:0000256" key="6">
    <source>
        <dbReference type="ARBA" id="ARBA00022842"/>
    </source>
</evidence>
<dbReference type="PANTHER" id="PTHR33653">
    <property type="entry name" value="RIBONUCLEASE VAPC2"/>
    <property type="match status" value="1"/>
</dbReference>
<organism evidence="10">
    <name type="scientific">freshwater metagenome</name>
    <dbReference type="NCBI Taxonomy" id="449393"/>
    <lineage>
        <taxon>unclassified sequences</taxon>
        <taxon>metagenomes</taxon>
        <taxon>ecological metagenomes</taxon>
    </lineage>
</organism>
<evidence type="ECO:0000256" key="5">
    <source>
        <dbReference type="ARBA" id="ARBA00022801"/>
    </source>
</evidence>
<comment type="cofactor">
    <cofactor evidence="1">
        <name>Mg(2+)</name>
        <dbReference type="ChEBI" id="CHEBI:18420"/>
    </cofactor>
</comment>
<dbReference type="Gene3D" id="3.40.50.1010">
    <property type="entry name" value="5'-nuclease"/>
    <property type="match status" value="1"/>
</dbReference>
<dbReference type="HAMAP" id="MF_00265">
    <property type="entry name" value="VapC_Nob1"/>
    <property type="match status" value="1"/>
</dbReference>
<reference evidence="10" key="1">
    <citation type="submission" date="2020-05" db="EMBL/GenBank/DDBJ databases">
        <authorList>
            <person name="Chiriac C."/>
            <person name="Salcher M."/>
            <person name="Ghai R."/>
            <person name="Kavagutti S V."/>
        </authorList>
    </citation>
    <scope>NUCLEOTIDE SEQUENCE</scope>
</reference>
<dbReference type="InterPro" id="IPR050556">
    <property type="entry name" value="Type_II_TA_system_RNase"/>
</dbReference>
<dbReference type="GO" id="GO:0004540">
    <property type="term" value="F:RNA nuclease activity"/>
    <property type="evidence" value="ECO:0007669"/>
    <property type="project" value="InterPro"/>
</dbReference>
<evidence type="ECO:0000256" key="7">
    <source>
        <dbReference type="ARBA" id="ARBA00038093"/>
    </source>
</evidence>
<keyword evidence="4" id="KW-0479">Metal-binding</keyword>
<dbReference type="EMBL" id="CAFAAJ010000124">
    <property type="protein sequence ID" value="CAB4813710.1"/>
    <property type="molecule type" value="Genomic_DNA"/>
</dbReference>
<dbReference type="InterPro" id="IPR029060">
    <property type="entry name" value="PIN-like_dom_sf"/>
</dbReference>
<proteinExistence type="inferred from homology"/>
<dbReference type="Pfam" id="PF01850">
    <property type="entry name" value="PIN"/>
    <property type="match status" value="1"/>
</dbReference>
<name>A0A6J7NN79_9ZZZZ</name>
<sequence>MAAVARYLADKSALAHLHLGEVRSALAPLIEAGLVATCAVIEFEVLWSTRSPEEFATIRRDRTIGYEWLAMEDSDWRRALEVQGLLWEDGRMRTVPLPDLLIAAVAERHRVTILHYDTGYDTISAITGQPTQWVVERGSIP</sequence>
<dbReference type="InterPro" id="IPR022907">
    <property type="entry name" value="VapC_family"/>
</dbReference>
<evidence type="ECO:0000256" key="1">
    <source>
        <dbReference type="ARBA" id="ARBA00001946"/>
    </source>
</evidence>
<evidence type="ECO:0000256" key="3">
    <source>
        <dbReference type="ARBA" id="ARBA00022722"/>
    </source>
</evidence>
<evidence type="ECO:0000256" key="4">
    <source>
        <dbReference type="ARBA" id="ARBA00022723"/>
    </source>
</evidence>
<accession>A0A6J7NN79</accession>
<comment type="similarity">
    <text evidence="7">Belongs to the PINc/VapC protein family.</text>
</comment>
<dbReference type="GO" id="GO:0046872">
    <property type="term" value="F:metal ion binding"/>
    <property type="evidence" value="ECO:0007669"/>
    <property type="project" value="UniProtKB-KW"/>
</dbReference>
<dbReference type="InterPro" id="IPR002716">
    <property type="entry name" value="PIN_dom"/>
</dbReference>
<dbReference type="PANTHER" id="PTHR33653:SF1">
    <property type="entry name" value="RIBONUCLEASE VAPC2"/>
    <property type="match status" value="1"/>
</dbReference>
<evidence type="ECO:0000256" key="2">
    <source>
        <dbReference type="ARBA" id="ARBA00022649"/>
    </source>
</evidence>
<evidence type="ECO:0000259" key="8">
    <source>
        <dbReference type="Pfam" id="PF01850"/>
    </source>
</evidence>
<feature type="domain" description="PIN" evidence="8">
    <location>
        <begin position="7"/>
        <end position="122"/>
    </location>
</feature>
<keyword evidence="2" id="KW-1277">Toxin-antitoxin system</keyword>
<dbReference type="EMBL" id="CAFBON010000119">
    <property type="protein sequence ID" value="CAB4992189.1"/>
    <property type="molecule type" value="Genomic_DNA"/>
</dbReference>
<dbReference type="GO" id="GO:0016787">
    <property type="term" value="F:hydrolase activity"/>
    <property type="evidence" value="ECO:0007669"/>
    <property type="project" value="UniProtKB-KW"/>
</dbReference>
<evidence type="ECO:0000313" key="10">
    <source>
        <dbReference type="EMBL" id="CAB4992189.1"/>
    </source>
</evidence>
<dbReference type="SUPFAM" id="SSF88723">
    <property type="entry name" value="PIN domain-like"/>
    <property type="match status" value="1"/>
</dbReference>
<gene>
    <name evidence="9" type="ORF">UFOPK3001_01740</name>
    <name evidence="10" type="ORF">UFOPK3954_01235</name>
</gene>
<keyword evidence="6" id="KW-0460">Magnesium</keyword>